<dbReference type="Proteomes" id="UP000674318">
    <property type="component" value="Chromosome 10"/>
</dbReference>
<name>A0A836IIN2_9TRYP</name>
<gene>
    <name evidence="1" type="ORF">JKF63_07637</name>
</gene>
<dbReference type="GeneID" id="94293646"/>
<dbReference type="EMBL" id="JAFJZO010000010">
    <property type="protein sequence ID" value="KAG5510309.1"/>
    <property type="molecule type" value="Genomic_DNA"/>
</dbReference>
<keyword evidence="2" id="KW-1185">Reference proteome</keyword>
<organism evidence="1 2">
    <name type="scientific">Porcisia hertigi</name>
    <dbReference type="NCBI Taxonomy" id="2761500"/>
    <lineage>
        <taxon>Eukaryota</taxon>
        <taxon>Discoba</taxon>
        <taxon>Euglenozoa</taxon>
        <taxon>Kinetoplastea</taxon>
        <taxon>Metakinetoplastina</taxon>
        <taxon>Trypanosomatida</taxon>
        <taxon>Trypanosomatidae</taxon>
        <taxon>Leishmaniinae</taxon>
        <taxon>Porcisia</taxon>
    </lineage>
</organism>
<comment type="caution">
    <text evidence="1">The sequence shown here is derived from an EMBL/GenBank/DDBJ whole genome shotgun (WGS) entry which is preliminary data.</text>
</comment>
<sequence>MRDIFSSIFPWPLPPPPPPPPLSFSVEISLPHLPGRTPFVAVTPGVARTRASTSWDVVQRSTQGHCKIHAPSTEEETTTAKETAALLIPGRCAVCTKELIARLEGLPSSSSASPQRLVQERWLQFTRLCDSLVRFAMCPSSSDTAADTTSTRARAPRHSFVGVVLPCKEVYWCARDVEGAAATRKAAIAPASSSCGFSPSTEVLSTAQAAVFLFHHHWRVPVTLVLNTTVPNYDPDTVTPTAAEEECGATPRSRVECDTLPAAATPGGIDAVVADFVAWGGSRLFLVRGDTPPDPPLSLRGDIPTGPPLSRALGGSIAATDVPPWRPHRLFQTAGDLVHHVSAVREGHRQEANVGSHRTGATALELCVAGYPQGHPFDRTWDVEAQTPNPASDEATATADAVEDVSGSAILRQRSFEFLRAFEEGFDAAERTFGTAVCIVKREGCSVSVEKSPSGTSADDDVPFVAAEECRDAAQRSCSAHFDMPELKELCRTIGRLDGVRRLWTSFSSYESDVRAACIRQMLEEKVLLSSPGKRDHRCSARRSCQVDVETPVIVTQMITSATEFTDYVAEVHRGLRAWNATVPDGHQQQQQRQPPTAATLTAFAPISIIPGVLLPHPTNVHVLLRSLYYSKVIPSARMQHALEAYASELTSAWLQLARAHPPKKKQLVLKDDTPFYALAASDVSAVKLEINETCVAQVEAHVAQVRRGATRRFTTAWLSETADLLHELCHHGHTRVHLFTMFNDQVDERVRQLLAAYDAPRGESTKQ</sequence>
<dbReference type="AlphaFoldDB" id="A0A836IIN2"/>
<reference evidence="1 2" key="1">
    <citation type="submission" date="2021-02" db="EMBL/GenBank/DDBJ databases">
        <title>Porcisia hertigi Genome sequencing and assembly.</title>
        <authorList>
            <person name="Almutairi H."/>
            <person name="Gatherer D."/>
        </authorList>
    </citation>
    <scope>NUCLEOTIDE SEQUENCE [LARGE SCALE GENOMIC DNA]</scope>
    <source>
        <strain evidence="1 2">C119</strain>
    </source>
</reference>
<evidence type="ECO:0000313" key="1">
    <source>
        <dbReference type="EMBL" id="KAG5510309.1"/>
    </source>
</evidence>
<evidence type="ECO:0000313" key="2">
    <source>
        <dbReference type="Proteomes" id="UP000674318"/>
    </source>
</evidence>
<dbReference type="RefSeq" id="XP_067759050.1">
    <property type="nucleotide sequence ID" value="XM_067903569.1"/>
</dbReference>
<dbReference type="KEGG" id="phet:94293646"/>
<protein>
    <submittedName>
        <fullName evidence="1">Uncharacterized protein</fullName>
    </submittedName>
</protein>
<accession>A0A836IIN2</accession>
<dbReference type="OrthoDB" id="265239at2759"/>
<proteinExistence type="predicted"/>